<dbReference type="PROSITE" id="PS51184">
    <property type="entry name" value="JMJC"/>
    <property type="match status" value="1"/>
</dbReference>
<gene>
    <name evidence="2" type="ORF">L228DRAFT_283426</name>
</gene>
<dbReference type="EMBL" id="KV407459">
    <property type="protein sequence ID" value="KZF22264.1"/>
    <property type="molecule type" value="Genomic_DNA"/>
</dbReference>
<dbReference type="InterPro" id="IPR041667">
    <property type="entry name" value="Cupin_8"/>
</dbReference>
<evidence type="ECO:0000313" key="3">
    <source>
        <dbReference type="Proteomes" id="UP000076632"/>
    </source>
</evidence>
<dbReference type="Gene3D" id="2.60.120.650">
    <property type="entry name" value="Cupin"/>
    <property type="match status" value="1"/>
</dbReference>
<keyword evidence="3" id="KW-1185">Reference proteome</keyword>
<organism evidence="2 3">
    <name type="scientific">Xylona heveae (strain CBS 132557 / TC161)</name>
    <dbReference type="NCBI Taxonomy" id="1328760"/>
    <lineage>
        <taxon>Eukaryota</taxon>
        <taxon>Fungi</taxon>
        <taxon>Dikarya</taxon>
        <taxon>Ascomycota</taxon>
        <taxon>Pezizomycotina</taxon>
        <taxon>Xylonomycetes</taxon>
        <taxon>Xylonales</taxon>
        <taxon>Xylonaceae</taxon>
        <taxon>Xylona</taxon>
    </lineage>
</organism>
<dbReference type="Pfam" id="PF13621">
    <property type="entry name" value="Cupin_8"/>
    <property type="match status" value="1"/>
</dbReference>
<dbReference type="Proteomes" id="UP000076632">
    <property type="component" value="Unassembled WGS sequence"/>
</dbReference>
<evidence type="ECO:0000313" key="2">
    <source>
        <dbReference type="EMBL" id="KZF22264.1"/>
    </source>
</evidence>
<protein>
    <submittedName>
        <fullName evidence="2">Clavaminate synthase-like protein</fullName>
    </submittedName>
</protein>
<dbReference type="SUPFAM" id="SSF51197">
    <property type="entry name" value="Clavaminate synthase-like"/>
    <property type="match status" value="1"/>
</dbReference>
<dbReference type="InterPro" id="IPR003347">
    <property type="entry name" value="JmjC_dom"/>
</dbReference>
<accession>A0A165GJG9</accession>
<dbReference type="OMA" id="WIGHPPT"/>
<evidence type="ECO:0000259" key="1">
    <source>
        <dbReference type="PROSITE" id="PS51184"/>
    </source>
</evidence>
<dbReference type="OrthoDB" id="263283at2759"/>
<dbReference type="PANTHER" id="PTHR12461:SF105">
    <property type="entry name" value="HYPOXIA-INDUCIBLE FACTOR 1-ALPHA INHIBITOR"/>
    <property type="match status" value="1"/>
</dbReference>
<name>A0A165GJG9_XYLHT</name>
<dbReference type="GeneID" id="28901253"/>
<dbReference type="STRING" id="1328760.A0A165GJG9"/>
<dbReference type="RefSeq" id="XP_018187819.1">
    <property type="nucleotide sequence ID" value="XM_018336116.1"/>
</dbReference>
<sequence length="292" mass="33128">MRLKRFNFSYTLSQCRLYSDKIRPLKHVRTLKEGSVEHFRQEAFLPAIPTLLPRGHFRRIPAVYKWFTPGPRVYLRDDYLVGKDNPIVPLELTRSSQDSFQRMLAPFNLFVRWARTTPSSSPERLYLAQAQVDELPHRLQGDLPTPDLVSQAGKGDIYDTNIWIGLAPTYTPLHRDPNPNLFVQLAGVKVVRLCPPHTGAAIYEGVQRGLGRNGSATIRGDEMMCGEEKNLLENAVWDNGSKFVGNIGSAGENMFYEATLRKGDGLFIPKGWWHSIKGVGEGMIGSVNWWFR</sequence>
<reference evidence="2 3" key="1">
    <citation type="journal article" date="2016" name="Fungal Biol.">
        <title>The genome of Xylona heveae provides a window into fungal endophytism.</title>
        <authorList>
            <person name="Gazis R."/>
            <person name="Kuo A."/>
            <person name="Riley R."/>
            <person name="LaButti K."/>
            <person name="Lipzen A."/>
            <person name="Lin J."/>
            <person name="Amirebrahimi M."/>
            <person name="Hesse C.N."/>
            <person name="Spatafora J.W."/>
            <person name="Henrissat B."/>
            <person name="Hainaut M."/>
            <person name="Grigoriev I.V."/>
            <person name="Hibbett D.S."/>
        </authorList>
    </citation>
    <scope>NUCLEOTIDE SEQUENCE [LARGE SCALE GENOMIC DNA]</scope>
    <source>
        <strain evidence="2 3">TC161</strain>
    </source>
</reference>
<dbReference type="InParanoid" id="A0A165GJG9"/>
<feature type="domain" description="JmjC" evidence="1">
    <location>
        <begin position="121"/>
        <end position="292"/>
    </location>
</feature>
<dbReference type="AlphaFoldDB" id="A0A165GJG9"/>
<proteinExistence type="predicted"/>
<dbReference type="PANTHER" id="PTHR12461">
    <property type="entry name" value="HYPOXIA-INDUCIBLE FACTOR 1 ALPHA INHIBITOR-RELATED"/>
    <property type="match status" value="1"/>
</dbReference>